<name>A0A2N9J272_FAGSY</name>
<dbReference type="AlphaFoldDB" id="A0A2N9J272"/>
<keyword evidence="1" id="KW-0812">Transmembrane</keyword>
<organism evidence="2">
    <name type="scientific">Fagus sylvatica</name>
    <name type="common">Beechnut</name>
    <dbReference type="NCBI Taxonomy" id="28930"/>
    <lineage>
        <taxon>Eukaryota</taxon>
        <taxon>Viridiplantae</taxon>
        <taxon>Streptophyta</taxon>
        <taxon>Embryophyta</taxon>
        <taxon>Tracheophyta</taxon>
        <taxon>Spermatophyta</taxon>
        <taxon>Magnoliopsida</taxon>
        <taxon>eudicotyledons</taxon>
        <taxon>Gunneridae</taxon>
        <taxon>Pentapetalae</taxon>
        <taxon>rosids</taxon>
        <taxon>fabids</taxon>
        <taxon>Fagales</taxon>
        <taxon>Fagaceae</taxon>
        <taxon>Fagus</taxon>
    </lineage>
</organism>
<reference evidence="2" key="1">
    <citation type="submission" date="2018-02" db="EMBL/GenBank/DDBJ databases">
        <authorList>
            <person name="Cohen D.B."/>
            <person name="Kent A.D."/>
        </authorList>
    </citation>
    <scope>NUCLEOTIDE SEQUENCE</scope>
</reference>
<evidence type="ECO:0000256" key="1">
    <source>
        <dbReference type="SAM" id="Phobius"/>
    </source>
</evidence>
<accession>A0A2N9J272</accession>
<sequence>MSSGHRFWAFIPVRVSSDYPNLGVELFKTLPCERAPATPGSFGKFDSTSQWLAWLGLRIQIFCVSRHWLRWLFLKSTGLGSSFVLGIMYFGLFVVVLVVVGMFLL</sequence>
<keyword evidence="1" id="KW-1133">Transmembrane helix</keyword>
<proteinExistence type="predicted"/>
<dbReference type="EMBL" id="OIVN01006370">
    <property type="protein sequence ID" value="SPD31626.1"/>
    <property type="molecule type" value="Genomic_DNA"/>
</dbReference>
<gene>
    <name evidence="2" type="ORF">FSB_LOCUS59508</name>
</gene>
<protein>
    <submittedName>
        <fullName evidence="2">Uncharacterized protein</fullName>
    </submittedName>
</protein>
<evidence type="ECO:0000313" key="2">
    <source>
        <dbReference type="EMBL" id="SPD31626.1"/>
    </source>
</evidence>
<feature type="transmembrane region" description="Helical" evidence="1">
    <location>
        <begin position="81"/>
        <end position="104"/>
    </location>
</feature>
<keyword evidence="1" id="KW-0472">Membrane</keyword>